<keyword evidence="3" id="KW-1185">Reference proteome</keyword>
<evidence type="ECO:0000313" key="3">
    <source>
        <dbReference type="Proteomes" id="UP000281553"/>
    </source>
</evidence>
<name>A0A3P7LUC8_DIBLA</name>
<feature type="coiled-coil region" evidence="1">
    <location>
        <begin position="13"/>
        <end position="47"/>
    </location>
</feature>
<keyword evidence="1" id="KW-0175">Coiled coil</keyword>
<gene>
    <name evidence="2" type="ORF">DILT_LOCUS9529</name>
</gene>
<accession>A0A3P7LUC8</accession>
<proteinExistence type="predicted"/>
<evidence type="ECO:0000256" key="1">
    <source>
        <dbReference type="SAM" id="Coils"/>
    </source>
</evidence>
<sequence length="68" mass="7687">MLEREINALTLEVQKGQHDGRRLRNALREAEEQLSAEVGKFASLKNELEGLEVGVVDSVYCRSRPYSP</sequence>
<dbReference type="EMBL" id="UYRU01057097">
    <property type="protein sequence ID" value="VDN13698.1"/>
    <property type="molecule type" value="Genomic_DNA"/>
</dbReference>
<reference evidence="2 3" key="1">
    <citation type="submission" date="2018-11" db="EMBL/GenBank/DDBJ databases">
        <authorList>
            <consortium name="Pathogen Informatics"/>
        </authorList>
    </citation>
    <scope>NUCLEOTIDE SEQUENCE [LARGE SCALE GENOMIC DNA]</scope>
</reference>
<dbReference type="AlphaFoldDB" id="A0A3P7LUC8"/>
<evidence type="ECO:0000313" key="2">
    <source>
        <dbReference type="EMBL" id="VDN13698.1"/>
    </source>
</evidence>
<protein>
    <submittedName>
        <fullName evidence="2">Uncharacterized protein</fullName>
    </submittedName>
</protein>
<dbReference type="Proteomes" id="UP000281553">
    <property type="component" value="Unassembled WGS sequence"/>
</dbReference>
<organism evidence="2 3">
    <name type="scientific">Dibothriocephalus latus</name>
    <name type="common">Fish tapeworm</name>
    <name type="synonym">Diphyllobothrium latum</name>
    <dbReference type="NCBI Taxonomy" id="60516"/>
    <lineage>
        <taxon>Eukaryota</taxon>
        <taxon>Metazoa</taxon>
        <taxon>Spiralia</taxon>
        <taxon>Lophotrochozoa</taxon>
        <taxon>Platyhelminthes</taxon>
        <taxon>Cestoda</taxon>
        <taxon>Eucestoda</taxon>
        <taxon>Diphyllobothriidea</taxon>
        <taxon>Diphyllobothriidae</taxon>
        <taxon>Dibothriocephalus</taxon>
    </lineage>
</organism>